<dbReference type="GO" id="GO:0005829">
    <property type="term" value="C:cytosol"/>
    <property type="evidence" value="ECO:0007669"/>
    <property type="project" value="TreeGrafter"/>
</dbReference>
<keyword evidence="4 8" id="KW-0554">One-carbon metabolism</keyword>
<dbReference type="GO" id="GO:0046452">
    <property type="term" value="P:dihydrofolate metabolic process"/>
    <property type="evidence" value="ECO:0007669"/>
    <property type="project" value="TreeGrafter"/>
</dbReference>
<dbReference type="PANTHER" id="PTHR48069">
    <property type="entry name" value="DIHYDROFOLATE REDUCTASE"/>
    <property type="match status" value="1"/>
</dbReference>
<feature type="domain" description="DHFR" evidence="10">
    <location>
        <begin position="6"/>
        <end position="166"/>
    </location>
</feature>
<dbReference type="AlphaFoldDB" id="A0A7W6EVA4"/>
<dbReference type="PANTHER" id="PTHR48069:SF3">
    <property type="entry name" value="DIHYDROFOLATE REDUCTASE"/>
    <property type="match status" value="1"/>
</dbReference>
<evidence type="ECO:0000256" key="6">
    <source>
        <dbReference type="ARBA" id="ARBA00023002"/>
    </source>
</evidence>
<dbReference type="EC" id="1.5.1.3" evidence="3 8"/>
<evidence type="ECO:0000256" key="2">
    <source>
        <dbReference type="ARBA" id="ARBA00009539"/>
    </source>
</evidence>
<dbReference type="Pfam" id="PF00186">
    <property type="entry name" value="DHFR_1"/>
    <property type="match status" value="1"/>
</dbReference>
<evidence type="ECO:0000259" key="10">
    <source>
        <dbReference type="PROSITE" id="PS51330"/>
    </source>
</evidence>
<comment type="function">
    <text evidence="7 8">Key enzyme in folate metabolism. Catalyzes an essential reaction for de novo glycine and purine synthesis, and for DNA precursor synthesis.</text>
</comment>
<gene>
    <name evidence="11" type="ORF">GGQ88_001333</name>
</gene>
<evidence type="ECO:0000313" key="11">
    <source>
        <dbReference type="EMBL" id="MBB3860072.1"/>
    </source>
</evidence>
<evidence type="ECO:0000256" key="5">
    <source>
        <dbReference type="ARBA" id="ARBA00022857"/>
    </source>
</evidence>
<evidence type="ECO:0000256" key="4">
    <source>
        <dbReference type="ARBA" id="ARBA00022563"/>
    </source>
</evidence>
<dbReference type="SUPFAM" id="SSF53597">
    <property type="entry name" value="Dihydrofolate reductase-like"/>
    <property type="match status" value="1"/>
</dbReference>
<dbReference type="Proteomes" id="UP000562395">
    <property type="component" value="Unassembled WGS sequence"/>
</dbReference>
<dbReference type="EMBL" id="JACICY010000002">
    <property type="protein sequence ID" value="MBB3860072.1"/>
    <property type="molecule type" value="Genomic_DNA"/>
</dbReference>
<dbReference type="GO" id="GO:0004146">
    <property type="term" value="F:dihydrofolate reductase activity"/>
    <property type="evidence" value="ECO:0007669"/>
    <property type="project" value="UniProtKB-EC"/>
</dbReference>
<dbReference type="RefSeq" id="WP_183612318.1">
    <property type="nucleotide sequence ID" value="NZ_JACICY010000002.1"/>
</dbReference>
<keyword evidence="12" id="KW-1185">Reference proteome</keyword>
<evidence type="ECO:0000256" key="9">
    <source>
        <dbReference type="RuleBase" id="RU004474"/>
    </source>
</evidence>
<dbReference type="GO" id="GO:0046654">
    <property type="term" value="P:tetrahydrofolate biosynthetic process"/>
    <property type="evidence" value="ECO:0007669"/>
    <property type="project" value="UniProtKB-UniPathway"/>
</dbReference>
<evidence type="ECO:0000256" key="7">
    <source>
        <dbReference type="ARBA" id="ARBA00025067"/>
    </source>
</evidence>
<evidence type="ECO:0000256" key="3">
    <source>
        <dbReference type="ARBA" id="ARBA00012856"/>
    </source>
</evidence>
<dbReference type="Gene3D" id="3.40.430.10">
    <property type="entry name" value="Dihydrofolate Reductase, subunit A"/>
    <property type="match status" value="1"/>
</dbReference>
<dbReference type="InterPro" id="IPR017925">
    <property type="entry name" value="DHFR_CS"/>
</dbReference>
<reference evidence="11 12" key="1">
    <citation type="submission" date="2020-08" db="EMBL/GenBank/DDBJ databases">
        <title>Genomic Encyclopedia of Type Strains, Phase IV (KMG-IV): sequencing the most valuable type-strain genomes for metagenomic binning, comparative biology and taxonomic classification.</title>
        <authorList>
            <person name="Goeker M."/>
        </authorList>
    </citation>
    <scope>NUCLEOTIDE SEQUENCE [LARGE SCALE GENOMIC DNA]</scope>
    <source>
        <strain evidence="11 12">DSM 14552</strain>
    </source>
</reference>
<accession>A0A7W6EVA4</accession>
<dbReference type="GO" id="GO:0006730">
    <property type="term" value="P:one-carbon metabolic process"/>
    <property type="evidence" value="ECO:0007669"/>
    <property type="project" value="UniProtKB-KW"/>
</dbReference>
<dbReference type="InterPro" id="IPR001796">
    <property type="entry name" value="DHFR_dom"/>
</dbReference>
<dbReference type="PROSITE" id="PS00075">
    <property type="entry name" value="DHFR_1"/>
    <property type="match status" value="1"/>
</dbReference>
<dbReference type="PROSITE" id="PS51330">
    <property type="entry name" value="DHFR_2"/>
    <property type="match status" value="1"/>
</dbReference>
<dbReference type="InterPro" id="IPR012259">
    <property type="entry name" value="DHFR"/>
</dbReference>
<name>A0A7W6EVA4_9SPHN</name>
<dbReference type="PRINTS" id="PR00070">
    <property type="entry name" value="DHFR"/>
</dbReference>
<evidence type="ECO:0000256" key="8">
    <source>
        <dbReference type="PIRNR" id="PIRNR000194"/>
    </source>
</evidence>
<keyword evidence="6 8" id="KW-0560">Oxidoreductase</keyword>
<dbReference type="PIRSF" id="PIRSF000194">
    <property type="entry name" value="DHFR"/>
    <property type="match status" value="1"/>
</dbReference>
<comment type="catalytic activity">
    <reaction evidence="8">
        <text>(6S)-5,6,7,8-tetrahydrofolate + NADP(+) = 7,8-dihydrofolate + NADPH + H(+)</text>
        <dbReference type="Rhea" id="RHEA:15009"/>
        <dbReference type="ChEBI" id="CHEBI:15378"/>
        <dbReference type="ChEBI" id="CHEBI:57451"/>
        <dbReference type="ChEBI" id="CHEBI:57453"/>
        <dbReference type="ChEBI" id="CHEBI:57783"/>
        <dbReference type="ChEBI" id="CHEBI:58349"/>
        <dbReference type="EC" id="1.5.1.3"/>
    </reaction>
</comment>
<dbReference type="UniPathway" id="UPA00077">
    <property type="reaction ID" value="UER00158"/>
</dbReference>
<dbReference type="GO" id="GO:0050661">
    <property type="term" value="F:NADP binding"/>
    <property type="evidence" value="ECO:0007669"/>
    <property type="project" value="InterPro"/>
</dbReference>
<sequence>MSVRQGLFLIYARAENGVIGRDNALPWRLPADLKRFKALTMGPDGQGRPMIMGRKTFESFPSPLPGRRHIVLTRDAQWRAEGAEVAHDVAGAFALAGGGDVAVIGGAEIYRLFLPLAHRVELTEVHGAFDGDTFVPPLGDEWTEVTRETHPADAGRPAFDWVTLERAP</sequence>
<evidence type="ECO:0000313" key="12">
    <source>
        <dbReference type="Proteomes" id="UP000562395"/>
    </source>
</evidence>
<evidence type="ECO:0000256" key="1">
    <source>
        <dbReference type="ARBA" id="ARBA00004903"/>
    </source>
</evidence>
<proteinExistence type="inferred from homology"/>
<comment type="caution">
    <text evidence="11">The sequence shown here is derived from an EMBL/GenBank/DDBJ whole genome shotgun (WGS) entry which is preliminary data.</text>
</comment>
<dbReference type="CDD" id="cd00209">
    <property type="entry name" value="DHFR"/>
    <property type="match status" value="1"/>
</dbReference>
<keyword evidence="5 8" id="KW-0521">NADP</keyword>
<dbReference type="GO" id="GO:0046655">
    <property type="term" value="P:folic acid metabolic process"/>
    <property type="evidence" value="ECO:0007669"/>
    <property type="project" value="TreeGrafter"/>
</dbReference>
<dbReference type="InterPro" id="IPR024072">
    <property type="entry name" value="DHFR-like_dom_sf"/>
</dbReference>
<comment type="similarity">
    <text evidence="2 8 9">Belongs to the dihydrofolate reductase family.</text>
</comment>
<comment type="pathway">
    <text evidence="1 8">Cofactor biosynthesis; tetrahydrofolate biosynthesis; 5,6,7,8-tetrahydrofolate from 7,8-dihydrofolate: step 1/1.</text>
</comment>
<organism evidence="11 12">
    <name type="scientific">Novosphingobium hassiacum</name>
    <dbReference type="NCBI Taxonomy" id="173676"/>
    <lineage>
        <taxon>Bacteria</taxon>
        <taxon>Pseudomonadati</taxon>
        <taxon>Pseudomonadota</taxon>
        <taxon>Alphaproteobacteria</taxon>
        <taxon>Sphingomonadales</taxon>
        <taxon>Sphingomonadaceae</taxon>
        <taxon>Novosphingobium</taxon>
    </lineage>
</organism>
<protein>
    <recommendedName>
        <fullName evidence="3 8">Dihydrofolate reductase</fullName>
        <ecNumber evidence="3 8">1.5.1.3</ecNumber>
    </recommendedName>
</protein>